<dbReference type="Pfam" id="PF20291">
    <property type="entry name" value="MC5"/>
    <property type="match status" value="1"/>
</dbReference>
<protein>
    <submittedName>
        <fullName evidence="1">Uncharacterized protein</fullName>
    </submittedName>
</protein>
<gene>
    <name evidence="1" type="ORF">DNJ96_01580</name>
</gene>
<dbReference type="Proteomes" id="UP000292639">
    <property type="component" value="Unassembled WGS sequence"/>
</dbReference>
<proteinExistence type="predicted"/>
<evidence type="ECO:0000313" key="1">
    <source>
        <dbReference type="EMBL" id="TBV00007.1"/>
    </source>
</evidence>
<keyword evidence="2" id="KW-1185">Reference proteome</keyword>
<organism evidence="1 2">
    <name type="scientific">Stutzerimonas kirkiae</name>
    <dbReference type="NCBI Taxonomy" id="2211392"/>
    <lineage>
        <taxon>Bacteria</taxon>
        <taxon>Pseudomonadati</taxon>
        <taxon>Pseudomonadota</taxon>
        <taxon>Gammaproteobacteria</taxon>
        <taxon>Pseudomonadales</taxon>
        <taxon>Pseudomonadaceae</taxon>
        <taxon>Stutzerimonas</taxon>
    </lineage>
</organism>
<name>A0A4Q9RE46_9GAMM</name>
<accession>A0A4Q9RE46</accession>
<sequence>MLMYHPAFDANHCLYRIVSILHATTGTQINWQLLRMLDFYYLFPSQLKNIKPWPREIGKLKIQVMKIPDQFEDLSNPARTFFELETFQKTAVLELIAKGVLSKSSFDKGIMALEPDTLPTAYKALLDGDDFLKSDAFEVITKALPSTKFNGSNGLKFRSGLMEYIYDL</sequence>
<dbReference type="InterPro" id="IPR046901">
    <property type="entry name" value="ABC-3C_MC5"/>
</dbReference>
<comment type="caution">
    <text evidence="1">The sequence shown here is derived from an EMBL/GenBank/DDBJ whole genome shotgun (WGS) entry which is preliminary data.</text>
</comment>
<dbReference type="EMBL" id="QJUP01000001">
    <property type="protein sequence ID" value="TBV00007.1"/>
    <property type="molecule type" value="Genomic_DNA"/>
</dbReference>
<dbReference type="AlphaFoldDB" id="A0A4Q9RE46"/>
<evidence type="ECO:0000313" key="2">
    <source>
        <dbReference type="Proteomes" id="UP000292639"/>
    </source>
</evidence>
<reference evidence="1 2" key="1">
    <citation type="submission" date="2018-06" db="EMBL/GenBank/DDBJ databases">
        <title>Three novel Pseudomonas species isolated from symptomatic oak.</title>
        <authorList>
            <person name="Bueno-Gonzalez V."/>
            <person name="Brady C."/>
        </authorList>
    </citation>
    <scope>NUCLEOTIDE SEQUENCE [LARGE SCALE GENOMIC DNA]</scope>
    <source>
        <strain evidence="1 2">P17C</strain>
    </source>
</reference>
<dbReference type="RefSeq" id="WP_131183097.1">
    <property type="nucleotide sequence ID" value="NZ_QJUO01000002.1"/>
</dbReference>